<proteinExistence type="predicted"/>
<dbReference type="EMBL" id="QPFP01000001">
    <property type="protein sequence ID" value="TEB39587.1"/>
    <property type="molecule type" value="Genomic_DNA"/>
</dbReference>
<keyword evidence="2" id="KW-1133">Transmembrane helix</keyword>
<feature type="transmembrane region" description="Helical" evidence="2">
    <location>
        <begin position="84"/>
        <end position="103"/>
    </location>
</feature>
<feature type="domain" description="DUF6535" evidence="3">
    <location>
        <begin position="62"/>
        <end position="222"/>
    </location>
</feature>
<evidence type="ECO:0000256" key="2">
    <source>
        <dbReference type="SAM" id="Phobius"/>
    </source>
</evidence>
<dbReference type="InterPro" id="IPR045338">
    <property type="entry name" value="DUF6535"/>
</dbReference>
<organism evidence="4 5">
    <name type="scientific">Coprinellus micaceus</name>
    <name type="common">Glistening ink-cap mushroom</name>
    <name type="synonym">Coprinus micaceus</name>
    <dbReference type="NCBI Taxonomy" id="71717"/>
    <lineage>
        <taxon>Eukaryota</taxon>
        <taxon>Fungi</taxon>
        <taxon>Dikarya</taxon>
        <taxon>Basidiomycota</taxon>
        <taxon>Agaricomycotina</taxon>
        <taxon>Agaricomycetes</taxon>
        <taxon>Agaricomycetidae</taxon>
        <taxon>Agaricales</taxon>
        <taxon>Agaricineae</taxon>
        <taxon>Psathyrellaceae</taxon>
        <taxon>Coprinellus</taxon>
    </lineage>
</organism>
<name>A0A4Y7TZH8_COPMI</name>
<protein>
    <recommendedName>
        <fullName evidence="3">DUF6535 domain-containing protein</fullName>
    </recommendedName>
</protein>
<dbReference type="AlphaFoldDB" id="A0A4Y7TZH8"/>
<feature type="region of interest" description="Disordered" evidence="1">
    <location>
        <begin position="1"/>
        <end position="42"/>
    </location>
</feature>
<evidence type="ECO:0000259" key="3">
    <source>
        <dbReference type="Pfam" id="PF20153"/>
    </source>
</evidence>
<dbReference type="OrthoDB" id="3000887at2759"/>
<evidence type="ECO:0000313" key="5">
    <source>
        <dbReference type="Proteomes" id="UP000298030"/>
    </source>
</evidence>
<keyword evidence="5" id="KW-1185">Reference proteome</keyword>
<keyword evidence="2" id="KW-0472">Membrane</keyword>
<dbReference type="Proteomes" id="UP000298030">
    <property type="component" value="Unassembled WGS sequence"/>
</dbReference>
<accession>A0A4Y7TZH8</accession>
<keyword evidence="2" id="KW-0812">Transmembrane</keyword>
<feature type="transmembrane region" description="Helical" evidence="2">
    <location>
        <begin position="200"/>
        <end position="222"/>
    </location>
</feature>
<sequence length="665" mass="74135">MPGEYAPDESTAEKARGNPAGHANGQTDPLSNIEGSPNGDLRAAGEHNVIEELDFRPDAKVWHLYLVEAEREAKERAELWRTGLDAVLIFAGLFAGIVSAFVIDVRKDLEADSEQRLLTSIELILRQQQPLPKRIPAISIAMSGLWNISLYITLFAAMMGASAKAWLATFVSVNTPHEAKGAFHRYRLDQHAERWCLREVIASAPLLVQLALGLFLVGLLLQNFVDNWILGVLLLLFFVSGGILYLLLTIHPWGTPSSPYNTAISDPLMWVALGLPSRGKKNPPDVEMDINKGLADILYTRLLKSPNPAFVDEAIAEVALAGFKQKWINYLCRNDTPLVVLRRLRQRVAVRPTASDRNSNSFCNILLVLLRFLEHYEVETTSLLAGDRNHTGGEFKMFKDALCQLSPSDNPLALLHDISEDVDVLLLSLCIHLDCRNPRLRPPEYSDWRRLPRWRGLRLDTTATNDWASNVTHLKIAACRAIVTGNDQHKVLSTRLLVSWLVSGTTHTWRGADPRAERYTLGNDSVQQACFSVALKCLGKLYNSVVSEWKERLPHTPYAGSAGRPGISRRYNRRKASRSASLCVSTRALSESMVSTISTLVEEEENSEIGSLLQQVARGQTSDAPKAVVQSAFRSLCTAILDSDSEDRSAIIKHPRVFLFETFRY</sequence>
<feature type="transmembrane region" description="Helical" evidence="2">
    <location>
        <begin position="135"/>
        <end position="157"/>
    </location>
</feature>
<reference evidence="4 5" key="1">
    <citation type="journal article" date="2019" name="Nat. Ecol. Evol.">
        <title>Megaphylogeny resolves global patterns of mushroom evolution.</title>
        <authorList>
            <person name="Varga T."/>
            <person name="Krizsan K."/>
            <person name="Foldi C."/>
            <person name="Dima B."/>
            <person name="Sanchez-Garcia M."/>
            <person name="Sanchez-Ramirez S."/>
            <person name="Szollosi G.J."/>
            <person name="Szarkandi J.G."/>
            <person name="Papp V."/>
            <person name="Albert L."/>
            <person name="Andreopoulos W."/>
            <person name="Angelini C."/>
            <person name="Antonin V."/>
            <person name="Barry K.W."/>
            <person name="Bougher N.L."/>
            <person name="Buchanan P."/>
            <person name="Buyck B."/>
            <person name="Bense V."/>
            <person name="Catcheside P."/>
            <person name="Chovatia M."/>
            <person name="Cooper J."/>
            <person name="Damon W."/>
            <person name="Desjardin D."/>
            <person name="Finy P."/>
            <person name="Geml J."/>
            <person name="Haridas S."/>
            <person name="Hughes K."/>
            <person name="Justo A."/>
            <person name="Karasinski D."/>
            <person name="Kautmanova I."/>
            <person name="Kiss B."/>
            <person name="Kocsube S."/>
            <person name="Kotiranta H."/>
            <person name="LaButti K.M."/>
            <person name="Lechner B.E."/>
            <person name="Liimatainen K."/>
            <person name="Lipzen A."/>
            <person name="Lukacs Z."/>
            <person name="Mihaltcheva S."/>
            <person name="Morgado L.N."/>
            <person name="Niskanen T."/>
            <person name="Noordeloos M.E."/>
            <person name="Ohm R.A."/>
            <person name="Ortiz-Santana B."/>
            <person name="Ovrebo C."/>
            <person name="Racz N."/>
            <person name="Riley R."/>
            <person name="Savchenko A."/>
            <person name="Shiryaev A."/>
            <person name="Soop K."/>
            <person name="Spirin V."/>
            <person name="Szebenyi C."/>
            <person name="Tomsovsky M."/>
            <person name="Tulloss R.E."/>
            <person name="Uehling J."/>
            <person name="Grigoriev I.V."/>
            <person name="Vagvolgyi C."/>
            <person name="Papp T."/>
            <person name="Martin F.M."/>
            <person name="Miettinen O."/>
            <person name="Hibbett D.S."/>
            <person name="Nagy L.G."/>
        </authorList>
    </citation>
    <scope>NUCLEOTIDE SEQUENCE [LARGE SCALE GENOMIC DNA]</scope>
    <source>
        <strain evidence="4 5">FP101781</strain>
    </source>
</reference>
<feature type="transmembrane region" description="Helical" evidence="2">
    <location>
        <begin position="228"/>
        <end position="248"/>
    </location>
</feature>
<comment type="caution">
    <text evidence="4">The sequence shown here is derived from an EMBL/GenBank/DDBJ whole genome shotgun (WGS) entry which is preliminary data.</text>
</comment>
<dbReference type="Pfam" id="PF20153">
    <property type="entry name" value="DUF6535"/>
    <property type="match status" value="1"/>
</dbReference>
<evidence type="ECO:0000256" key="1">
    <source>
        <dbReference type="SAM" id="MobiDB-lite"/>
    </source>
</evidence>
<gene>
    <name evidence="4" type="ORF">FA13DRAFT_10801</name>
</gene>
<feature type="compositionally biased region" description="Polar residues" evidence="1">
    <location>
        <begin position="24"/>
        <end position="35"/>
    </location>
</feature>
<evidence type="ECO:0000313" key="4">
    <source>
        <dbReference type="EMBL" id="TEB39587.1"/>
    </source>
</evidence>